<dbReference type="PROSITE" id="PS51257">
    <property type="entry name" value="PROKAR_LIPOPROTEIN"/>
    <property type="match status" value="1"/>
</dbReference>
<dbReference type="SUPFAM" id="SSF56601">
    <property type="entry name" value="beta-lactamase/transpeptidase-like"/>
    <property type="match status" value="1"/>
</dbReference>
<proteinExistence type="predicted"/>
<feature type="signal peptide" evidence="1">
    <location>
        <begin position="1"/>
        <end position="27"/>
    </location>
</feature>
<feature type="chain" id="PRO_5045126332" evidence="1">
    <location>
        <begin position="28"/>
        <end position="395"/>
    </location>
</feature>
<dbReference type="Gene3D" id="3.40.710.10">
    <property type="entry name" value="DD-peptidase/beta-lactamase superfamily"/>
    <property type="match status" value="1"/>
</dbReference>
<protein>
    <submittedName>
        <fullName evidence="3">Serine hydrolase</fullName>
    </submittedName>
</protein>
<dbReference type="InterPro" id="IPR001466">
    <property type="entry name" value="Beta-lactam-related"/>
</dbReference>
<comment type="caution">
    <text evidence="3">The sequence shown here is derived from an EMBL/GenBank/DDBJ whole genome shotgun (WGS) entry which is preliminary data.</text>
</comment>
<accession>A0ABQ1XXW2</accession>
<dbReference type="RefSeq" id="WP_188812718.1">
    <property type="nucleotide sequence ID" value="NZ_BAAAWV010000001.1"/>
</dbReference>
<name>A0ABQ1XXW2_9MICC</name>
<sequence length="395" mass="42584">MSEPTRPHSRKFLPPLLRFLVPAAIMAIVLTGCTAAPEAPVQTTQSAEKYRAGLEDFSRRMLDLGAPAVLIETRINGDVWSHAGGVRSLGSPAPAEASNSTHIASVTKSMVAVSVLKLVEEGHVQLQDPVTKHLPEFDSLVNPRGAVTVAHLLRHESGIPSYEEELFSSRPIRQALTQKLSLGESLALSKAMPWVRTPGSGADYSNSNYLVLGLMLERLHGRPVAEILRNDVFEPLGMKDTHLTGTGPPPSTMIHGQVEVDGERLDSAYLGAIVGNPAGGVVSTVGDLNTFYASLMEGRLLKPATIQQMQLAPFGFYGMGLLRWKDVCGGFYYGHDGDWAGYRTTVITSADGKRQVAIAITYPPESWDPSAYNPDNPLGPDALYRAARTALDLSC</sequence>
<evidence type="ECO:0000313" key="4">
    <source>
        <dbReference type="Proteomes" id="UP000596938"/>
    </source>
</evidence>
<evidence type="ECO:0000313" key="3">
    <source>
        <dbReference type="EMBL" id="GGH06092.1"/>
    </source>
</evidence>
<keyword evidence="4" id="KW-1185">Reference proteome</keyword>
<reference evidence="4" key="1">
    <citation type="journal article" date="2019" name="Int. J. Syst. Evol. Microbiol.">
        <title>The Global Catalogue of Microorganisms (GCM) 10K type strain sequencing project: providing services to taxonomists for standard genome sequencing and annotation.</title>
        <authorList>
            <consortium name="The Broad Institute Genomics Platform"/>
            <consortium name="The Broad Institute Genome Sequencing Center for Infectious Disease"/>
            <person name="Wu L."/>
            <person name="Ma J."/>
        </authorList>
    </citation>
    <scope>NUCLEOTIDE SEQUENCE [LARGE SCALE GENOMIC DNA]</scope>
    <source>
        <strain evidence="4">CGMCC 1.1927</strain>
    </source>
</reference>
<evidence type="ECO:0000259" key="2">
    <source>
        <dbReference type="Pfam" id="PF00144"/>
    </source>
</evidence>
<dbReference type="Proteomes" id="UP000596938">
    <property type="component" value="Unassembled WGS sequence"/>
</dbReference>
<dbReference type="PANTHER" id="PTHR46825">
    <property type="entry name" value="D-ALANYL-D-ALANINE-CARBOXYPEPTIDASE/ENDOPEPTIDASE AMPH"/>
    <property type="match status" value="1"/>
</dbReference>
<keyword evidence="3" id="KW-0378">Hydrolase</keyword>
<keyword evidence="1" id="KW-0732">Signal</keyword>
<dbReference type="InterPro" id="IPR050491">
    <property type="entry name" value="AmpC-like"/>
</dbReference>
<feature type="domain" description="Beta-lactamase-related" evidence="2">
    <location>
        <begin position="66"/>
        <end position="364"/>
    </location>
</feature>
<dbReference type="PANTHER" id="PTHR46825:SF7">
    <property type="entry name" value="D-ALANYL-D-ALANINE CARBOXYPEPTIDASE"/>
    <property type="match status" value="1"/>
</dbReference>
<organism evidence="3 4">
    <name type="scientific">Pseudarthrobacter polychromogenes</name>
    <dbReference type="NCBI Taxonomy" id="1676"/>
    <lineage>
        <taxon>Bacteria</taxon>
        <taxon>Bacillati</taxon>
        <taxon>Actinomycetota</taxon>
        <taxon>Actinomycetes</taxon>
        <taxon>Micrococcales</taxon>
        <taxon>Micrococcaceae</taxon>
        <taxon>Pseudarthrobacter</taxon>
    </lineage>
</organism>
<dbReference type="Pfam" id="PF00144">
    <property type="entry name" value="Beta-lactamase"/>
    <property type="match status" value="1"/>
</dbReference>
<dbReference type="GO" id="GO:0016787">
    <property type="term" value="F:hydrolase activity"/>
    <property type="evidence" value="ECO:0007669"/>
    <property type="project" value="UniProtKB-KW"/>
</dbReference>
<gene>
    <name evidence="3" type="ORF">GCM10011577_33050</name>
</gene>
<dbReference type="EMBL" id="BMKU01000012">
    <property type="protein sequence ID" value="GGH06092.1"/>
    <property type="molecule type" value="Genomic_DNA"/>
</dbReference>
<dbReference type="InterPro" id="IPR012338">
    <property type="entry name" value="Beta-lactam/transpept-like"/>
</dbReference>
<evidence type="ECO:0000256" key="1">
    <source>
        <dbReference type="SAM" id="SignalP"/>
    </source>
</evidence>